<gene>
    <name evidence="1" type="ORF">BDY19DRAFT_993558</name>
</gene>
<sequence>MSDLTIRDLPVNPPADYAEVQDIIGIRNVQSSTTDEAEAGQKLVPRPEDITGFESAIEPDAPVHVDKAKREKEVSHGHSD</sequence>
<protein>
    <submittedName>
        <fullName evidence="1">Uncharacterized protein</fullName>
    </submittedName>
</protein>
<reference evidence="1" key="1">
    <citation type="journal article" date="2021" name="Environ. Microbiol.">
        <title>Gene family expansions and transcriptome signatures uncover fungal adaptations to wood decay.</title>
        <authorList>
            <person name="Hage H."/>
            <person name="Miyauchi S."/>
            <person name="Viragh M."/>
            <person name="Drula E."/>
            <person name="Min B."/>
            <person name="Chaduli D."/>
            <person name="Navarro D."/>
            <person name="Favel A."/>
            <person name="Norest M."/>
            <person name="Lesage-Meessen L."/>
            <person name="Balint B."/>
            <person name="Merenyi Z."/>
            <person name="de Eugenio L."/>
            <person name="Morin E."/>
            <person name="Martinez A.T."/>
            <person name="Baldrian P."/>
            <person name="Stursova M."/>
            <person name="Martinez M.J."/>
            <person name="Novotny C."/>
            <person name="Magnuson J.K."/>
            <person name="Spatafora J.W."/>
            <person name="Maurice S."/>
            <person name="Pangilinan J."/>
            <person name="Andreopoulos W."/>
            <person name="LaButti K."/>
            <person name="Hundley H."/>
            <person name="Na H."/>
            <person name="Kuo A."/>
            <person name="Barry K."/>
            <person name="Lipzen A."/>
            <person name="Henrissat B."/>
            <person name="Riley R."/>
            <person name="Ahrendt S."/>
            <person name="Nagy L.G."/>
            <person name="Grigoriev I.V."/>
            <person name="Martin F."/>
            <person name="Rosso M.N."/>
        </authorList>
    </citation>
    <scope>NUCLEOTIDE SEQUENCE</scope>
    <source>
        <strain evidence="1">CBS 384.51</strain>
    </source>
</reference>
<evidence type="ECO:0000313" key="2">
    <source>
        <dbReference type="Proteomes" id="UP001055072"/>
    </source>
</evidence>
<name>A0ACB8U583_9APHY</name>
<proteinExistence type="predicted"/>
<keyword evidence="2" id="KW-1185">Reference proteome</keyword>
<accession>A0ACB8U583</accession>
<dbReference type="Proteomes" id="UP001055072">
    <property type="component" value="Unassembled WGS sequence"/>
</dbReference>
<dbReference type="EMBL" id="MU274911">
    <property type="protein sequence ID" value="KAI0089351.1"/>
    <property type="molecule type" value="Genomic_DNA"/>
</dbReference>
<evidence type="ECO:0000313" key="1">
    <source>
        <dbReference type="EMBL" id="KAI0089351.1"/>
    </source>
</evidence>
<comment type="caution">
    <text evidence="1">The sequence shown here is derived from an EMBL/GenBank/DDBJ whole genome shotgun (WGS) entry which is preliminary data.</text>
</comment>
<organism evidence="1 2">
    <name type="scientific">Irpex rosettiformis</name>
    <dbReference type="NCBI Taxonomy" id="378272"/>
    <lineage>
        <taxon>Eukaryota</taxon>
        <taxon>Fungi</taxon>
        <taxon>Dikarya</taxon>
        <taxon>Basidiomycota</taxon>
        <taxon>Agaricomycotina</taxon>
        <taxon>Agaricomycetes</taxon>
        <taxon>Polyporales</taxon>
        <taxon>Irpicaceae</taxon>
        <taxon>Irpex</taxon>
    </lineage>
</organism>